<feature type="compositionally biased region" description="Low complexity" evidence="15">
    <location>
        <begin position="1509"/>
        <end position="1531"/>
    </location>
</feature>
<feature type="region of interest" description="Disordered" evidence="15">
    <location>
        <begin position="469"/>
        <end position="517"/>
    </location>
</feature>
<evidence type="ECO:0000313" key="18">
    <source>
        <dbReference type="RefSeq" id="XP_005097412.1"/>
    </source>
</evidence>
<feature type="repeat" description="ANK" evidence="13">
    <location>
        <begin position="804"/>
        <end position="827"/>
    </location>
</feature>
<dbReference type="InterPro" id="IPR019131">
    <property type="entry name" value="Cortactin-binding_p2_N"/>
</dbReference>
<dbReference type="InterPro" id="IPR050719">
    <property type="entry name" value="Cortactin-Actin_Reg"/>
</dbReference>
<feature type="compositionally biased region" description="Polar residues" evidence="15">
    <location>
        <begin position="1539"/>
        <end position="1549"/>
    </location>
</feature>
<dbReference type="InterPro" id="IPR057568">
    <property type="entry name" value="CortBP2_NAV1-like_AAA_lid"/>
</dbReference>
<dbReference type="Gene3D" id="1.25.40.20">
    <property type="entry name" value="Ankyrin repeat-containing domain"/>
    <property type="match status" value="1"/>
</dbReference>
<feature type="compositionally biased region" description="Polar residues" evidence="15">
    <location>
        <begin position="1"/>
        <end position="12"/>
    </location>
</feature>
<dbReference type="PANTHER" id="PTHR23166:SF5">
    <property type="entry name" value="CTTNBP2 N-TERMINAL-LIKE PROTEIN"/>
    <property type="match status" value="1"/>
</dbReference>
<evidence type="ECO:0000256" key="1">
    <source>
        <dbReference type="ARBA" id="ARBA00004544"/>
    </source>
</evidence>
<dbReference type="PROSITE" id="PS50088">
    <property type="entry name" value="ANK_REPEAT"/>
    <property type="match status" value="4"/>
</dbReference>
<feature type="compositionally biased region" description="Low complexity" evidence="15">
    <location>
        <begin position="320"/>
        <end position="339"/>
    </location>
</feature>
<keyword evidence="9 14" id="KW-0175">Coiled coil</keyword>
<proteinExistence type="predicted"/>
<dbReference type="InterPro" id="IPR002110">
    <property type="entry name" value="Ankyrin_rpt"/>
</dbReference>
<dbReference type="RefSeq" id="XP_005097412.1">
    <property type="nucleotide sequence ID" value="XM_005097355.3"/>
</dbReference>
<evidence type="ECO:0000256" key="12">
    <source>
        <dbReference type="ARBA" id="ARBA00044767"/>
    </source>
</evidence>
<evidence type="ECO:0000313" key="17">
    <source>
        <dbReference type="Proteomes" id="UP000694888"/>
    </source>
</evidence>
<evidence type="ECO:0000256" key="13">
    <source>
        <dbReference type="PROSITE-ProRule" id="PRU00023"/>
    </source>
</evidence>
<feature type="compositionally biased region" description="Polar residues" evidence="15">
    <location>
        <begin position="1438"/>
        <end position="1448"/>
    </location>
</feature>
<feature type="region of interest" description="Disordered" evidence="15">
    <location>
        <begin position="316"/>
        <end position="362"/>
    </location>
</feature>
<feature type="compositionally biased region" description="Polar residues" evidence="15">
    <location>
        <begin position="434"/>
        <end position="443"/>
    </location>
</feature>
<keyword evidence="7" id="KW-0677">Repeat</keyword>
<protein>
    <recommendedName>
        <fullName evidence="3">Cortactin-binding protein 2</fullName>
    </recommendedName>
</protein>
<keyword evidence="13" id="KW-0040">ANK repeat</keyword>
<feature type="region of interest" description="Disordered" evidence="15">
    <location>
        <begin position="407"/>
        <end position="451"/>
    </location>
</feature>
<dbReference type="InterPro" id="IPR027417">
    <property type="entry name" value="P-loop_NTPase"/>
</dbReference>
<evidence type="ECO:0000256" key="7">
    <source>
        <dbReference type="ARBA" id="ARBA00022737"/>
    </source>
</evidence>
<feature type="compositionally biased region" description="Polar residues" evidence="15">
    <location>
        <begin position="407"/>
        <end position="417"/>
    </location>
</feature>
<comment type="subunit">
    <text evidence="12">Interacts with CTTN/cortactin SH3 domain. Interacts with STRN, STRN4/zinedin and MOB4/phocein; this interactions mediate the association with the STRIPAK core complex and may regulate dendritic spine distribution of the STRIPAK complex in hippocampal neurons. Activation of glutamate receptors weakens the interaction with STRN and STRN4.</text>
</comment>
<dbReference type="Pfam" id="PF09727">
    <property type="entry name" value="CortBP2"/>
    <property type="match status" value="1"/>
</dbReference>
<dbReference type="Proteomes" id="UP000694888">
    <property type="component" value="Unplaced"/>
</dbReference>
<keyword evidence="10" id="KW-0966">Cell projection</keyword>
<dbReference type="SUPFAM" id="SSF48403">
    <property type="entry name" value="Ankyrin repeat"/>
    <property type="match status" value="1"/>
</dbReference>
<dbReference type="InterPro" id="IPR036770">
    <property type="entry name" value="Ankyrin_rpt-contain_sf"/>
</dbReference>
<evidence type="ECO:0000256" key="2">
    <source>
        <dbReference type="ARBA" id="ARBA00004552"/>
    </source>
</evidence>
<dbReference type="PANTHER" id="PTHR23166">
    <property type="entry name" value="FILAMIN/GPBP-INTERACTING PROTEIN"/>
    <property type="match status" value="1"/>
</dbReference>
<feature type="compositionally biased region" description="Low complexity" evidence="15">
    <location>
        <begin position="1557"/>
        <end position="1566"/>
    </location>
</feature>
<keyword evidence="8" id="KW-0770">Synapse</keyword>
<evidence type="ECO:0000256" key="5">
    <source>
        <dbReference type="ARBA" id="ARBA00022490"/>
    </source>
</evidence>
<dbReference type="Pfam" id="PF25408">
    <property type="entry name" value="AAA_lid_NAV1"/>
    <property type="match status" value="1"/>
</dbReference>
<feature type="compositionally biased region" description="Low complexity" evidence="15">
    <location>
        <begin position="586"/>
        <end position="597"/>
    </location>
</feature>
<feature type="region of interest" description="Disordered" evidence="15">
    <location>
        <begin position="1617"/>
        <end position="1687"/>
    </location>
</feature>
<dbReference type="Pfam" id="PF12796">
    <property type="entry name" value="Ank_2"/>
    <property type="match status" value="2"/>
</dbReference>
<dbReference type="PROSITE" id="PS50297">
    <property type="entry name" value="ANK_REP_REGION"/>
    <property type="match status" value="4"/>
</dbReference>
<comment type="function">
    <text evidence="11">Regulates the dendritic spine distribution of CTTN/cortactin in hippocampal neurons, and thus controls dendritic spinogenesis and dendritic spine maintenance. Associates with the striatin-interacting phosphatase and kinase (STRIPAK) core complex to regulate dendritic spine distribution of the STRIPAK complex in hippocampal neurons.</text>
</comment>
<feature type="compositionally biased region" description="Low complexity" evidence="15">
    <location>
        <begin position="547"/>
        <end position="560"/>
    </location>
</feature>
<feature type="region of interest" description="Disordered" evidence="15">
    <location>
        <begin position="1389"/>
        <end position="1451"/>
    </location>
</feature>
<feature type="compositionally biased region" description="Polar residues" evidence="15">
    <location>
        <begin position="1674"/>
        <end position="1687"/>
    </location>
</feature>
<dbReference type="InterPro" id="IPR003593">
    <property type="entry name" value="AAA+_ATPase"/>
</dbReference>
<accession>A0ABM0JMW4</accession>
<evidence type="ECO:0000256" key="11">
    <source>
        <dbReference type="ARBA" id="ARBA00044742"/>
    </source>
</evidence>
<dbReference type="Gene3D" id="3.40.50.300">
    <property type="entry name" value="P-loop containing nucleotide triphosphate hydrolases"/>
    <property type="match status" value="1"/>
</dbReference>
<feature type="compositionally biased region" description="Basic residues" evidence="15">
    <location>
        <begin position="598"/>
        <end position="629"/>
    </location>
</feature>
<feature type="region of interest" description="Disordered" evidence="15">
    <location>
        <begin position="1504"/>
        <end position="1579"/>
    </location>
</feature>
<feature type="repeat" description="ANK" evidence="13">
    <location>
        <begin position="738"/>
        <end position="770"/>
    </location>
</feature>
<feature type="region of interest" description="Disordered" evidence="15">
    <location>
        <begin position="1"/>
        <end position="35"/>
    </location>
</feature>
<gene>
    <name evidence="18" type="primary">LOC101847871</name>
</gene>
<dbReference type="SMART" id="SM00248">
    <property type="entry name" value="ANK"/>
    <property type="match status" value="6"/>
</dbReference>
<comment type="subcellular location">
    <subcellularLocation>
        <location evidence="2">Cell projection</location>
        <location evidence="2">Dendritic spine</location>
    </subcellularLocation>
    <subcellularLocation>
        <location evidence="1">Cytoplasm</location>
        <location evidence="1">Cell cortex</location>
    </subcellularLocation>
</comment>
<keyword evidence="4" id="KW-0488">Methylation</keyword>
<keyword evidence="17" id="KW-1185">Reference proteome</keyword>
<evidence type="ECO:0000256" key="3">
    <source>
        <dbReference type="ARBA" id="ARBA00017042"/>
    </source>
</evidence>
<dbReference type="SMART" id="SM00382">
    <property type="entry name" value="AAA"/>
    <property type="match status" value="1"/>
</dbReference>
<evidence type="ECO:0000256" key="9">
    <source>
        <dbReference type="ARBA" id="ARBA00023054"/>
    </source>
</evidence>
<feature type="region of interest" description="Disordered" evidence="15">
    <location>
        <begin position="547"/>
        <end position="649"/>
    </location>
</feature>
<feature type="compositionally biased region" description="Low complexity" evidence="15">
    <location>
        <begin position="630"/>
        <end position="641"/>
    </location>
</feature>
<feature type="compositionally biased region" description="Polar residues" evidence="15">
    <location>
        <begin position="568"/>
        <end position="585"/>
    </location>
</feature>
<evidence type="ECO:0000256" key="15">
    <source>
        <dbReference type="SAM" id="MobiDB-lite"/>
    </source>
</evidence>
<feature type="compositionally biased region" description="Polar residues" evidence="15">
    <location>
        <begin position="482"/>
        <end position="509"/>
    </location>
</feature>
<sequence>MASRNQTPSSVQGFDAASVTDKMQSSTLKRQPSPDWSKTDLLRLLSYFEGELQARDITIATLKAEKAKQLLYQAKYGRFGLGDPFVALQRDAEGKTEAGFDESAIKSMYDNQLAQLENLIATQRKAQLKMREQLGNSEKRFHKVCTELEEEKQKHAQDTAQGDDVTYMLEKERERLKAEIDFEKNQNKKLEKDLKKTLASLEEERANAARHKQVAIMLIKERKNLIERIIAENQLRDEMEVALTDEKSRMQNMAEGLAQESKKSLKMEAALEKQNTQFDSERDNLRRRLQEEERQTGTLKTEVSRLSQQVEMLQQQLWTGSGSSPSSIQIRSSASPARSLNPPSAGRGAGASPQVSGSTTQSCHVVDSAPIDAPTPTVVMPPESPGLEFLGPEMANLQQLLATMTTGEVNSSRTHVTSASRSSPSFSSHASIATPSNSSFSQPQDKRDTQKQNCNIDSLIPTVVSNFAMFNDNSPPDPIKNITDSNKSSNSRNTQSIRPSSINLANTGSGKDEKRTSSPEYLVGNVATQPLISSAFSILNPSPVISPSSPMISPSPLIDSSHNKTHSARTTTQNQPQQSETTSVITSQPQSSSQSPSTRRRNAASRSRSKSPSKVPHHHHFHHHARSHSSSRVSSSGPQSSLKPLSISPNSSYTLTAAATAYLRLSPPAEVKASRVHSLASSGNVEALHSFLMERPMDVHLALSEGSLPLHCASENNHEACVKLLLDNGAKPSCMRDDRVTPLHIAAFKGHTGCLRCLLSKGAAVNVASASNQTPLHLAVKAGHLECCQLLLRHGANVLFAGQDGLTALHYAVQNNHADMVKALLDRLKLGGTTRDSDTAHQLVAMTDLDGWSISHMAAHLQKQDCLILLAENLPLDFDAKDKLGRPVKAVASAMCKDLLADIDRPSSPTVKVIVEVRYMLENTTVSSVHVGVMEVGPGIGWRIMEDRLRAVLHGYLAQLNAGLRTRRITRLDADLDKSDKDFTLGLMMANIKQFEMGFYKWTPGMQTDTSPYLILCNNDQKKVTITIDDSDYMCELIAFDVLHPVASINNYLRLLEQYKSVIFYGPIGSGKSYLAHRLAQSIAAQEKSNGRKPVIYQLSLQPGYSAANFLAFLKQKKCAVPVNQDSQLLAPIVLLDNLETVDIAQLFGELLDPMEYRGIGHAFCLRGGEHRENGMHYLVDHFYVIGTMNKARSLGVDLSILPRFRWVQFRLDTEPLRGLLARHFLRRIFNMFHGRLPPPDEPILRAIEWVVCVWQRLNDSLNKLGLPEVIMGPCTFFKCPLEKQDHKLILDWLKNMWNQHIAPKVREAVKRGTGSEAPTDGQQKVANTALYVLMQRSVILSCPLTGLDKENYLAAFSGSNELDIPLKASDAKTRGGSSFSTVNLLAARGGQPLQRPASSQAEGQTDRRLDNRGTTNSPQTTSQSSSVLRTRSRNSQDDQQTDSSFGVSNIKRRSLSESSVNKAALLEQQQLQQQLLDSGQLSASSQAKVAKLEVTSPKVVNIPSAFRSPSLGSQSDSESSSLSTPSQKSGRVSPLLSLVSNRQSNPHISQKKSRSSENISSSGLSPGNPKLRSPGPFSFSLATPTSKLNSFKFMEKPNGGLGLSLSEQMPDFSVFDKVPTPTDELPPSRSFVFVGKPSPKDSATNPQGAKEEEEVWSRRPGAFVPIHRPGGSESWQNNLRQKNAHS</sequence>
<feature type="compositionally biased region" description="Polar residues" evidence="15">
    <location>
        <begin position="21"/>
        <end position="35"/>
    </location>
</feature>
<evidence type="ECO:0000256" key="8">
    <source>
        <dbReference type="ARBA" id="ARBA00023018"/>
    </source>
</evidence>
<feature type="coiled-coil region" evidence="14">
    <location>
        <begin position="268"/>
        <end position="309"/>
    </location>
</feature>
<dbReference type="SUPFAM" id="SSF52540">
    <property type="entry name" value="P-loop containing nucleoside triphosphate hydrolases"/>
    <property type="match status" value="1"/>
</dbReference>
<evidence type="ECO:0000256" key="6">
    <source>
        <dbReference type="ARBA" id="ARBA00022553"/>
    </source>
</evidence>
<keyword evidence="6" id="KW-0597">Phosphoprotein</keyword>
<name>A0ABM0JMW4_APLCA</name>
<organism evidence="17 18">
    <name type="scientific">Aplysia californica</name>
    <name type="common">California sea hare</name>
    <dbReference type="NCBI Taxonomy" id="6500"/>
    <lineage>
        <taxon>Eukaryota</taxon>
        <taxon>Metazoa</taxon>
        <taxon>Spiralia</taxon>
        <taxon>Lophotrochozoa</taxon>
        <taxon>Mollusca</taxon>
        <taxon>Gastropoda</taxon>
        <taxon>Heterobranchia</taxon>
        <taxon>Euthyneura</taxon>
        <taxon>Tectipleura</taxon>
        <taxon>Aplysiida</taxon>
        <taxon>Aplysioidea</taxon>
        <taxon>Aplysiidae</taxon>
        <taxon>Aplysia</taxon>
    </lineage>
</organism>
<feature type="coiled-coil region" evidence="14">
    <location>
        <begin position="166"/>
        <end position="211"/>
    </location>
</feature>
<feature type="domain" description="AAA+ ATPase" evidence="16">
    <location>
        <begin position="1058"/>
        <end position="1236"/>
    </location>
</feature>
<evidence type="ECO:0000256" key="10">
    <source>
        <dbReference type="ARBA" id="ARBA00023273"/>
    </source>
</evidence>
<feature type="compositionally biased region" description="Low complexity" evidence="15">
    <location>
        <begin position="418"/>
        <end position="433"/>
    </location>
</feature>
<keyword evidence="5" id="KW-0963">Cytoplasm</keyword>
<dbReference type="GeneID" id="101847871"/>
<reference evidence="18" key="1">
    <citation type="submission" date="2025-08" db="UniProtKB">
        <authorList>
            <consortium name="RefSeq"/>
        </authorList>
    </citation>
    <scope>IDENTIFICATION</scope>
</reference>
<evidence type="ECO:0000256" key="14">
    <source>
        <dbReference type="SAM" id="Coils"/>
    </source>
</evidence>
<evidence type="ECO:0000256" key="4">
    <source>
        <dbReference type="ARBA" id="ARBA00022481"/>
    </source>
</evidence>
<feature type="compositionally biased region" description="Low complexity" evidence="15">
    <location>
        <begin position="1415"/>
        <end position="1427"/>
    </location>
</feature>
<evidence type="ECO:0000259" key="16">
    <source>
        <dbReference type="SMART" id="SM00382"/>
    </source>
</evidence>
<feature type="compositionally biased region" description="Polar residues" evidence="15">
    <location>
        <begin position="353"/>
        <end position="362"/>
    </location>
</feature>
<feature type="repeat" description="ANK" evidence="13">
    <location>
        <begin position="705"/>
        <end position="737"/>
    </location>
</feature>
<feature type="repeat" description="ANK" evidence="13">
    <location>
        <begin position="771"/>
        <end position="803"/>
    </location>
</feature>